<keyword evidence="7" id="KW-0949">S-adenosyl-L-methionine</keyword>
<evidence type="ECO:0000256" key="2">
    <source>
        <dbReference type="ARBA" id="ARBA00004286"/>
    </source>
</evidence>
<dbReference type="GO" id="GO:0140944">
    <property type="term" value="F:histone H4K20 monomethyltransferase activity"/>
    <property type="evidence" value="ECO:0007669"/>
    <property type="project" value="UniProtKB-EC"/>
</dbReference>
<evidence type="ECO:0000256" key="1">
    <source>
        <dbReference type="ARBA" id="ARBA00004123"/>
    </source>
</evidence>
<evidence type="ECO:0000256" key="9">
    <source>
        <dbReference type="ARBA" id="ARBA00023015"/>
    </source>
</evidence>
<evidence type="ECO:0000256" key="3">
    <source>
        <dbReference type="ARBA" id="ARBA00012187"/>
    </source>
</evidence>
<keyword evidence="5" id="KW-0489">Methyltransferase</keyword>
<dbReference type="GO" id="GO:0005700">
    <property type="term" value="C:polytene chromosome"/>
    <property type="evidence" value="ECO:0007669"/>
    <property type="project" value="TreeGrafter"/>
</dbReference>
<comment type="caution">
    <text evidence="15">The sequence shown here is derived from an EMBL/GenBank/DDBJ whole genome shotgun (WGS) entry which is preliminary data.</text>
</comment>
<evidence type="ECO:0000256" key="7">
    <source>
        <dbReference type="ARBA" id="ARBA00022691"/>
    </source>
</evidence>
<evidence type="ECO:0000256" key="12">
    <source>
        <dbReference type="ARBA" id="ARBA00047784"/>
    </source>
</evidence>
<evidence type="ECO:0000256" key="11">
    <source>
        <dbReference type="ARBA" id="ARBA00023242"/>
    </source>
</evidence>
<evidence type="ECO:0000256" key="5">
    <source>
        <dbReference type="ARBA" id="ARBA00022603"/>
    </source>
</evidence>
<dbReference type="CDD" id="cd10528">
    <property type="entry name" value="SET_SETD8"/>
    <property type="match status" value="1"/>
</dbReference>
<proteinExistence type="predicted"/>
<dbReference type="Proteomes" id="UP000617340">
    <property type="component" value="Unassembled WGS sequence"/>
</dbReference>
<keyword evidence="10" id="KW-0804">Transcription</keyword>
<name>A0A834JD97_VESGE</name>
<dbReference type="InterPro" id="IPR001214">
    <property type="entry name" value="SET_dom"/>
</dbReference>
<evidence type="ECO:0000313" key="15">
    <source>
        <dbReference type="EMBL" id="KAF7386244.1"/>
    </source>
</evidence>
<dbReference type="EMBL" id="JACSDZ010000015">
    <property type="protein sequence ID" value="KAF7386244.1"/>
    <property type="molecule type" value="Genomic_DNA"/>
</dbReference>
<evidence type="ECO:0000256" key="13">
    <source>
        <dbReference type="SAM" id="MobiDB-lite"/>
    </source>
</evidence>
<sequence length="438" mass="49985">MRKSNQETADHMKKSGDNMVKGRVRTRNISTVTSGKEIIPLMKRETNTNGFKRRQRNALNGMQSISNEQVSSACITAFFPIKVANITNVNTTKESSKDVDVMTGHCFLTKEETISISVVEEIVTDVGEFKTDETPVAVPIHGPSTPHRINMPNSHVEETDSRDIINGRNKGLVATCTPPQHLARKPARRKLTQSQNNAQRSVHSSVIEGTNHTLAEYFPVRRSVRKSKKAVLEEKQRDIEAKVLQQVEEGLEVRHFPGKGRGVVTTRSFMKGEFVVEYIGELIDQVIAKKREKIYAQDQNAGCYMYYFQHRNHQYCVDATAETKKLGRLVNHSRNGNLIARIVEVESAPHLVLTAKEDIPIGVEVTYDYGDRSREAIRHHPWKKNALLQDIYYELHNLNVTLIFFSRTDINKLYYLNELKHCLVEVSYDEYESVYKII</sequence>
<keyword evidence="8" id="KW-0156">Chromatin regulator</keyword>
<dbReference type="EC" id="2.1.1.361" evidence="3"/>
<feature type="compositionally biased region" description="Basic residues" evidence="13">
    <location>
        <begin position="182"/>
        <end position="191"/>
    </location>
</feature>
<evidence type="ECO:0000256" key="10">
    <source>
        <dbReference type="ARBA" id="ARBA00023163"/>
    </source>
</evidence>
<protein>
    <recommendedName>
        <fullName evidence="3">[histone H4]-lysine(20) N-methyltransferase</fullName>
        <ecNumber evidence="3">2.1.1.361</ecNumber>
    </recommendedName>
</protein>
<feature type="domain" description="SET" evidence="14">
    <location>
        <begin position="249"/>
        <end position="370"/>
    </location>
</feature>
<accession>A0A834JD97</accession>
<dbReference type="GO" id="GO:0006357">
    <property type="term" value="P:regulation of transcription by RNA polymerase II"/>
    <property type="evidence" value="ECO:0007669"/>
    <property type="project" value="TreeGrafter"/>
</dbReference>
<dbReference type="InterPro" id="IPR047266">
    <property type="entry name" value="KMT5A-like_SET"/>
</dbReference>
<dbReference type="InterPro" id="IPR046341">
    <property type="entry name" value="SET_dom_sf"/>
</dbReference>
<evidence type="ECO:0000256" key="6">
    <source>
        <dbReference type="ARBA" id="ARBA00022679"/>
    </source>
</evidence>
<gene>
    <name evidence="15" type="ORF">HZH68_013376</name>
</gene>
<evidence type="ECO:0000256" key="4">
    <source>
        <dbReference type="ARBA" id="ARBA00022454"/>
    </source>
</evidence>
<dbReference type="GO" id="GO:0043516">
    <property type="term" value="P:regulation of DNA damage response, signal transduction by p53 class mediator"/>
    <property type="evidence" value="ECO:0007669"/>
    <property type="project" value="TreeGrafter"/>
</dbReference>
<dbReference type="PROSITE" id="PS51571">
    <property type="entry name" value="SAM_MT43_PR_SET"/>
    <property type="match status" value="1"/>
</dbReference>
<keyword evidence="6" id="KW-0808">Transferase</keyword>
<dbReference type="GO" id="GO:0005634">
    <property type="term" value="C:nucleus"/>
    <property type="evidence" value="ECO:0007669"/>
    <property type="project" value="UniProtKB-SubCell"/>
</dbReference>
<dbReference type="InterPro" id="IPR051760">
    <property type="entry name" value="KMT5A"/>
</dbReference>
<dbReference type="Gene3D" id="2.170.270.10">
    <property type="entry name" value="SET domain"/>
    <property type="match status" value="1"/>
</dbReference>
<dbReference type="InterPro" id="IPR016858">
    <property type="entry name" value="KMT5A-like"/>
</dbReference>
<dbReference type="AlphaFoldDB" id="A0A834JD97"/>
<dbReference type="PANTHER" id="PTHR46167:SF1">
    <property type="entry name" value="N-LYSINE METHYLTRANSFERASE KMT5A"/>
    <property type="match status" value="1"/>
</dbReference>
<dbReference type="Pfam" id="PF00856">
    <property type="entry name" value="SET"/>
    <property type="match status" value="1"/>
</dbReference>
<keyword evidence="9" id="KW-0805">Transcription regulation</keyword>
<evidence type="ECO:0000259" key="14">
    <source>
        <dbReference type="PROSITE" id="PS50280"/>
    </source>
</evidence>
<dbReference type="PROSITE" id="PS50280">
    <property type="entry name" value="SET"/>
    <property type="match status" value="1"/>
</dbReference>
<keyword evidence="11" id="KW-0539">Nucleus</keyword>
<keyword evidence="16" id="KW-1185">Reference proteome</keyword>
<dbReference type="PANTHER" id="PTHR46167">
    <property type="entry name" value="N-LYSINE METHYLTRANSFERASE KMT5A"/>
    <property type="match status" value="1"/>
</dbReference>
<organism evidence="15 16">
    <name type="scientific">Vespula germanica</name>
    <name type="common">German yellow jacket</name>
    <name type="synonym">Paravespula germanica</name>
    <dbReference type="NCBI Taxonomy" id="30212"/>
    <lineage>
        <taxon>Eukaryota</taxon>
        <taxon>Metazoa</taxon>
        <taxon>Ecdysozoa</taxon>
        <taxon>Arthropoda</taxon>
        <taxon>Hexapoda</taxon>
        <taxon>Insecta</taxon>
        <taxon>Pterygota</taxon>
        <taxon>Neoptera</taxon>
        <taxon>Endopterygota</taxon>
        <taxon>Hymenoptera</taxon>
        <taxon>Apocrita</taxon>
        <taxon>Aculeata</taxon>
        <taxon>Vespoidea</taxon>
        <taxon>Vespidae</taxon>
        <taxon>Vespinae</taxon>
        <taxon>Vespula</taxon>
    </lineage>
</organism>
<dbReference type="GO" id="GO:0032259">
    <property type="term" value="P:methylation"/>
    <property type="evidence" value="ECO:0007669"/>
    <property type="project" value="UniProtKB-KW"/>
</dbReference>
<feature type="region of interest" description="Disordered" evidence="13">
    <location>
        <begin position="182"/>
        <end position="203"/>
    </location>
</feature>
<dbReference type="SMART" id="SM00317">
    <property type="entry name" value="SET"/>
    <property type="match status" value="1"/>
</dbReference>
<dbReference type="SUPFAM" id="SSF82199">
    <property type="entry name" value="SET domain"/>
    <property type="match status" value="1"/>
</dbReference>
<feature type="compositionally biased region" description="Polar residues" evidence="13">
    <location>
        <begin position="192"/>
        <end position="203"/>
    </location>
</feature>
<keyword evidence="4" id="KW-0158">Chromosome</keyword>
<evidence type="ECO:0000313" key="16">
    <source>
        <dbReference type="Proteomes" id="UP000617340"/>
    </source>
</evidence>
<comment type="subcellular location">
    <subcellularLocation>
        <location evidence="2">Chromosome</location>
    </subcellularLocation>
    <subcellularLocation>
        <location evidence="1">Nucleus</location>
    </subcellularLocation>
</comment>
<comment type="catalytic activity">
    <reaction evidence="12">
        <text>L-lysyl(20)-[histone H4] + S-adenosyl-L-methionine = N(6)-methyl-L-lysyl(20)-[histone H4] + S-adenosyl-L-homocysteine + H(+)</text>
        <dbReference type="Rhea" id="RHEA:60344"/>
        <dbReference type="Rhea" id="RHEA-COMP:15554"/>
        <dbReference type="Rhea" id="RHEA-COMP:15555"/>
        <dbReference type="ChEBI" id="CHEBI:15378"/>
        <dbReference type="ChEBI" id="CHEBI:29969"/>
        <dbReference type="ChEBI" id="CHEBI:57856"/>
        <dbReference type="ChEBI" id="CHEBI:59789"/>
        <dbReference type="ChEBI" id="CHEBI:61929"/>
        <dbReference type="EC" id="2.1.1.361"/>
    </reaction>
</comment>
<evidence type="ECO:0000256" key="8">
    <source>
        <dbReference type="ARBA" id="ARBA00022853"/>
    </source>
</evidence>
<reference evidence="15" key="1">
    <citation type="journal article" date="2020" name="G3 (Bethesda)">
        <title>High-Quality Assemblies for Three Invasive Social Wasps from the &lt;i&gt;Vespula&lt;/i&gt; Genus.</title>
        <authorList>
            <person name="Harrop T.W.R."/>
            <person name="Guhlin J."/>
            <person name="McLaughlin G.M."/>
            <person name="Permina E."/>
            <person name="Stockwell P."/>
            <person name="Gilligan J."/>
            <person name="Le Lec M.F."/>
            <person name="Gruber M.A.M."/>
            <person name="Quinn O."/>
            <person name="Lovegrove M."/>
            <person name="Duncan E.J."/>
            <person name="Remnant E.J."/>
            <person name="Van Eeckhoven J."/>
            <person name="Graham B."/>
            <person name="Knapp R.A."/>
            <person name="Langford K.W."/>
            <person name="Kronenberg Z."/>
            <person name="Press M.O."/>
            <person name="Eacker S.M."/>
            <person name="Wilson-Rankin E.E."/>
            <person name="Purcell J."/>
            <person name="Lester P.J."/>
            <person name="Dearden P.K."/>
        </authorList>
    </citation>
    <scope>NUCLEOTIDE SEQUENCE</scope>
    <source>
        <strain evidence="15">Linc-1</strain>
    </source>
</reference>